<dbReference type="InterPro" id="IPR036890">
    <property type="entry name" value="HATPase_C_sf"/>
</dbReference>
<keyword evidence="16" id="KW-1185">Reference proteome</keyword>
<feature type="domain" description="Histidine kinase" evidence="14">
    <location>
        <begin position="122"/>
        <end position="316"/>
    </location>
</feature>
<evidence type="ECO:0000256" key="3">
    <source>
        <dbReference type="ARBA" id="ARBA00012438"/>
    </source>
</evidence>
<dbReference type="EC" id="2.7.13.3" evidence="3"/>
<dbReference type="PANTHER" id="PTHR41523:SF8">
    <property type="entry name" value="ETHYLENE RESPONSE SENSOR PROTEIN"/>
    <property type="match status" value="1"/>
</dbReference>
<dbReference type="PANTHER" id="PTHR41523">
    <property type="entry name" value="TWO-COMPONENT SYSTEM SENSOR PROTEIN"/>
    <property type="match status" value="1"/>
</dbReference>
<dbReference type="InterPro" id="IPR003594">
    <property type="entry name" value="HATPase_dom"/>
</dbReference>
<dbReference type="SUPFAM" id="SSF55874">
    <property type="entry name" value="ATPase domain of HSP90 chaperone/DNA topoisomerase II/histidine kinase"/>
    <property type="match status" value="1"/>
</dbReference>
<proteinExistence type="predicted"/>
<dbReference type="PROSITE" id="PS50109">
    <property type="entry name" value="HIS_KIN"/>
    <property type="match status" value="1"/>
</dbReference>
<dbReference type="EMBL" id="JAAEDI010000017">
    <property type="protein sequence ID" value="MBR0651285.1"/>
    <property type="molecule type" value="Genomic_DNA"/>
</dbReference>
<keyword evidence="5" id="KW-0808">Transferase</keyword>
<evidence type="ECO:0000256" key="12">
    <source>
        <dbReference type="ARBA" id="ARBA00023136"/>
    </source>
</evidence>
<sequence length="325" mass="34351">MGAISFTLAFLARHHFSDALASLPLLTFFLAVLITSFAGGWQPAAAVVAASVAAASYFGLPSPGTTRVYTWPRDLVALAFFVIIAATQIALVHRLTKALARLEWKRAQIEAMRANEHLMFSELQHRVANGIQLVASLLSLEATRVETTEDAIAVLDDAVTRLSVIATIHRRLHDPALGEAGFEKALETLTRDILSAAGRQSVAVTVQAPRLAISPAEATTLSMIVAEAVTNTIKHAFAGRASGRIHIRFDVNAAGHRRLTVEDDGPGFAALPDVEDGDSLGLLVMSSMAQRLGGSLEFGNAPTGGATVTVAMPPMEAGTNGRQAV</sequence>
<evidence type="ECO:0000256" key="4">
    <source>
        <dbReference type="ARBA" id="ARBA00022553"/>
    </source>
</evidence>
<dbReference type="InterPro" id="IPR038318">
    <property type="entry name" value="KdpD_sf"/>
</dbReference>
<dbReference type="Pfam" id="PF13493">
    <property type="entry name" value="DUF4118"/>
    <property type="match status" value="1"/>
</dbReference>
<evidence type="ECO:0000256" key="6">
    <source>
        <dbReference type="ARBA" id="ARBA00022692"/>
    </source>
</evidence>
<keyword evidence="11" id="KW-0902">Two-component regulatory system</keyword>
<keyword evidence="4" id="KW-0597">Phosphoprotein</keyword>
<dbReference type="SMART" id="SM00387">
    <property type="entry name" value="HATPase_c"/>
    <property type="match status" value="1"/>
</dbReference>
<evidence type="ECO:0000256" key="7">
    <source>
        <dbReference type="ARBA" id="ARBA00022741"/>
    </source>
</evidence>
<comment type="catalytic activity">
    <reaction evidence="1">
        <text>ATP + protein L-histidine = ADP + protein N-phospho-L-histidine.</text>
        <dbReference type="EC" id="2.7.13.3"/>
    </reaction>
</comment>
<keyword evidence="10 13" id="KW-1133">Transmembrane helix</keyword>
<dbReference type="InterPro" id="IPR004358">
    <property type="entry name" value="Sig_transdc_His_kin-like_C"/>
</dbReference>
<evidence type="ECO:0000256" key="8">
    <source>
        <dbReference type="ARBA" id="ARBA00022777"/>
    </source>
</evidence>
<evidence type="ECO:0000256" key="13">
    <source>
        <dbReference type="SAM" id="Phobius"/>
    </source>
</evidence>
<accession>A0ABS5EJS2</accession>
<dbReference type="Pfam" id="PF07568">
    <property type="entry name" value="HisKA_2"/>
    <property type="match status" value="1"/>
</dbReference>
<dbReference type="InterPro" id="IPR025201">
    <property type="entry name" value="KdpD_TM"/>
</dbReference>
<dbReference type="RefSeq" id="WP_211869951.1">
    <property type="nucleotide sequence ID" value="NZ_JAAEDI010000017.1"/>
</dbReference>
<dbReference type="Gene3D" id="3.30.565.10">
    <property type="entry name" value="Histidine kinase-like ATPase, C-terminal domain"/>
    <property type="match status" value="1"/>
</dbReference>
<evidence type="ECO:0000256" key="9">
    <source>
        <dbReference type="ARBA" id="ARBA00022840"/>
    </source>
</evidence>
<protein>
    <recommendedName>
        <fullName evidence="3">histidine kinase</fullName>
        <ecNumber evidence="3">2.7.13.3</ecNumber>
    </recommendedName>
</protein>
<organism evidence="15 16">
    <name type="scientific">Neoroseomonas terrae</name>
    <dbReference type="NCBI Taxonomy" id="424799"/>
    <lineage>
        <taxon>Bacteria</taxon>
        <taxon>Pseudomonadati</taxon>
        <taxon>Pseudomonadota</taxon>
        <taxon>Alphaproteobacteria</taxon>
        <taxon>Acetobacterales</taxon>
        <taxon>Acetobacteraceae</taxon>
        <taxon>Neoroseomonas</taxon>
    </lineage>
</organism>
<evidence type="ECO:0000256" key="2">
    <source>
        <dbReference type="ARBA" id="ARBA00004141"/>
    </source>
</evidence>
<evidence type="ECO:0000256" key="11">
    <source>
        <dbReference type="ARBA" id="ARBA00023012"/>
    </source>
</evidence>
<keyword evidence="7" id="KW-0547">Nucleotide-binding</keyword>
<dbReference type="PRINTS" id="PR00344">
    <property type="entry name" value="BCTRLSENSOR"/>
</dbReference>
<comment type="caution">
    <text evidence="15">The sequence shown here is derived from an EMBL/GenBank/DDBJ whole genome shotgun (WGS) entry which is preliminary data.</text>
</comment>
<dbReference type="InterPro" id="IPR005467">
    <property type="entry name" value="His_kinase_dom"/>
</dbReference>
<keyword evidence="8 15" id="KW-0418">Kinase</keyword>
<dbReference type="Proteomes" id="UP000698752">
    <property type="component" value="Unassembled WGS sequence"/>
</dbReference>
<comment type="subcellular location">
    <subcellularLocation>
        <location evidence="2">Membrane</location>
        <topology evidence="2">Multi-pass membrane protein</topology>
    </subcellularLocation>
</comment>
<evidence type="ECO:0000313" key="16">
    <source>
        <dbReference type="Proteomes" id="UP000698752"/>
    </source>
</evidence>
<name>A0ABS5EJS2_9PROT</name>
<dbReference type="InterPro" id="IPR011495">
    <property type="entry name" value="Sig_transdc_His_kin_sub2_dim/P"/>
</dbReference>
<reference evidence="16" key="1">
    <citation type="journal article" date="2021" name="Syst. Appl. Microbiol.">
        <title>Roseomonas hellenica sp. nov., isolated from roots of wild-growing Alkanna tinctoria.</title>
        <authorList>
            <person name="Rat A."/>
            <person name="Naranjo H.D."/>
            <person name="Lebbe L."/>
            <person name="Cnockaert M."/>
            <person name="Krigas N."/>
            <person name="Grigoriadou K."/>
            <person name="Maloupa E."/>
            <person name="Willems A."/>
        </authorList>
    </citation>
    <scope>NUCLEOTIDE SEQUENCE [LARGE SCALE GENOMIC DNA]</scope>
    <source>
        <strain evidence="16">LMG 31159</strain>
    </source>
</reference>
<evidence type="ECO:0000256" key="1">
    <source>
        <dbReference type="ARBA" id="ARBA00000085"/>
    </source>
</evidence>
<keyword evidence="6 13" id="KW-0812">Transmembrane</keyword>
<dbReference type="Pfam" id="PF02518">
    <property type="entry name" value="HATPase_c"/>
    <property type="match status" value="1"/>
</dbReference>
<keyword evidence="12 13" id="KW-0472">Membrane</keyword>
<evidence type="ECO:0000256" key="10">
    <source>
        <dbReference type="ARBA" id="ARBA00022989"/>
    </source>
</evidence>
<evidence type="ECO:0000256" key="5">
    <source>
        <dbReference type="ARBA" id="ARBA00022679"/>
    </source>
</evidence>
<evidence type="ECO:0000259" key="14">
    <source>
        <dbReference type="PROSITE" id="PS50109"/>
    </source>
</evidence>
<feature type="transmembrane region" description="Helical" evidence="13">
    <location>
        <begin position="75"/>
        <end position="96"/>
    </location>
</feature>
<keyword evidence="9" id="KW-0067">ATP-binding</keyword>
<gene>
    <name evidence="15" type="ORF">GXW78_16555</name>
</gene>
<dbReference type="Gene3D" id="1.20.120.620">
    <property type="entry name" value="Backbone structure of the membrane domain of e. Coli histidine kinase receptor kdpd"/>
    <property type="match status" value="1"/>
</dbReference>
<dbReference type="GO" id="GO:0016301">
    <property type="term" value="F:kinase activity"/>
    <property type="evidence" value="ECO:0007669"/>
    <property type="project" value="UniProtKB-KW"/>
</dbReference>
<evidence type="ECO:0000313" key="15">
    <source>
        <dbReference type="EMBL" id="MBR0651285.1"/>
    </source>
</evidence>